<evidence type="ECO:0000256" key="4">
    <source>
        <dbReference type="ARBA" id="ARBA00022475"/>
    </source>
</evidence>
<keyword evidence="5 8" id="KW-0812">Transmembrane</keyword>
<dbReference type="PIRSF" id="PIRSF029598">
    <property type="entry name" value="PsiE"/>
    <property type="match status" value="1"/>
</dbReference>
<comment type="subcellular location">
    <subcellularLocation>
        <location evidence="1">Cell inner membrane</location>
        <topology evidence="1">Multi-pass membrane protein</topology>
    </subcellularLocation>
</comment>
<evidence type="ECO:0000313" key="9">
    <source>
        <dbReference type="EMBL" id="MBD8027206.1"/>
    </source>
</evidence>
<comment type="similarity">
    <text evidence="2">Belongs to the PsiE family.</text>
</comment>
<evidence type="ECO:0000256" key="3">
    <source>
        <dbReference type="ARBA" id="ARBA00021903"/>
    </source>
</evidence>
<proteinExistence type="inferred from homology"/>
<reference evidence="9 10" key="1">
    <citation type="submission" date="2020-08" db="EMBL/GenBank/DDBJ databases">
        <title>A Genomic Blueprint of the Chicken Gut Microbiome.</title>
        <authorList>
            <person name="Gilroy R."/>
            <person name="Ravi A."/>
            <person name="Getino M."/>
            <person name="Pursley I."/>
            <person name="Horton D.L."/>
            <person name="Alikhan N.-F."/>
            <person name="Baker D."/>
            <person name="Gharbi K."/>
            <person name="Hall N."/>
            <person name="Watson M."/>
            <person name="Adriaenssens E.M."/>
            <person name="Foster-Nyarko E."/>
            <person name="Jarju S."/>
            <person name="Secka A."/>
            <person name="Antonio M."/>
            <person name="Oren A."/>
            <person name="Chaudhuri R."/>
            <person name="La Ragione R.M."/>
            <person name="Hildebrand F."/>
            <person name="Pallen M.J."/>
        </authorList>
    </citation>
    <scope>NUCLEOTIDE SEQUENCE [LARGE SCALE GENOMIC DNA]</scope>
    <source>
        <strain evidence="9 10">Re31</strain>
    </source>
</reference>
<organism evidence="9 10">
    <name type="scientific">Ureibacillus galli</name>
    <dbReference type="NCBI Taxonomy" id="2762222"/>
    <lineage>
        <taxon>Bacteria</taxon>
        <taxon>Bacillati</taxon>
        <taxon>Bacillota</taxon>
        <taxon>Bacilli</taxon>
        <taxon>Bacillales</taxon>
        <taxon>Caryophanaceae</taxon>
        <taxon>Ureibacillus</taxon>
    </lineage>
</organism>
<evidence type="ECO:0000256" key="5">
    <source>
        <dbReference type="ARBA" id="ARBA00022692"/>
    </source>
</evidence>
<feature type="transmembrane region" description="Helical" evidence="8">
    <location>
        <begin position="111"/>
        <end position="131"/>
    </location>
</feature>
<dbReference type="EMBL" id="JACSQA010000016">
    <property type="protein sequence ID" value="MBD8027206.1"/>
    <property type="molecule type" value="Genomic_DNA"/>
</dbReference>
<evidence type="ECO:0000256" key="7">
    <source>
        <dbReference type="ARBA" id="ARBA00023136"/>
    </source>
</evidence>
<dbReference type="RefSeq" id="WP_191707683.1">
    <property type="nucleotide sequence ID" value="NZ_JACSQA010000016.1"/>
</dbReference>
<evidence type="ECO:0000313" key="10">
    <source>
        <dbReference type="Proteomes" id="UP000640930"/>
    </source>
</evidence>
<feature type="transmembrane region" description="Helical" evidence="8">
    <location>
        <begin position="21"/>
        <end position="39"/>
    </location>
</feature>
<accession>A0ABR8XD79</accession>
<dbReference type="InterPro" id="IPR009315">
    <property type="entry name" value="P_starv_induced_PsiE"/>
</dbReference>
<feature type="transmembrane region" description="Helical" evidence="8">
    <location>
        <begin position="88"/>
        <end position="105"/>
    </location>
</feature>
<protein>
    <recommendedName>
        <fullName evidence="3">Protein PsiE</fullName>
    </recommendedName>
</protein>
<dbReference type="InterPro" id="IPR020948">
    <property type="entry name" value="P_starv_induced_PsiE-like"/>
</dbReference>
<dbReference type="Pfam" id="PF06146">
    <property type="entry name" value="PsiE"/>
    <property type="match status" value="1"/>
</dbReference>
<evidence type="ECO:0000256" key="2">
    <source>
        <dbReference type="ARBA" id="ARBA00005632"/>
    </source>
</evidence>
<dbReference type="PANTHER" id="PTHR37819">
    <property type="entry name" value="PROTEIN PSIE"/>
    <property type="match status" value="1"/>
</dbReference>
<keyword evidence="10" id="KW-1185">Reference proteome</keyword>
<dbReference type="PANTHER" id="PTHR37819:SF1">
    <property type="entry name" value="PROTEIN PSIE"/>
    <property type="match status" value="1"/>
</dbReference>
<evidence type="ECO:0000256" key="8">
    <source>
        <dbReference type="SAM" id="Phobius"/>
    </source>
</evidence>
<feature type="transmembrane region" description="Helical" evidence="8">
    <location>
        <begin position="59"/>
        <end position="81"/>
    </location>
</feature>
<sequence>MKIKKAEWNLSVKMIPKVLQWFLNFCLIILSFFLAFLLIKKLVDFYKILLLDGGSDYKLFLANILVFFLYFEFITMIVKYFKEDYHFPLRYFLYIGITAMVRLIIVDHEHAIDTLIFSLIILILIICYFIINITPLERPIRSWFSSKKEGN</sequence>
<name>A0ABR8XD79_9BACL</name>
<dbReference type="NCBIfam" id="NF002765">
    <property type="entry name" value="PRK02833.1-3"/>
    <property type="match status" value="1"/>
</dbReference>
<keyword evidence="6 8" id="KW-1133">Transmembrane helix</keyword>
<keyword evidence="7 8" id="KW-0472">Membrane</keyword>
<dbReference type="Proteomes" id="UP000640930">
    <property type="component" value="Unassembled WGS sequence"/>
</dbReference>
<evidence type="ECO:0000256" key="1">
    <source>
        <dbReference type="ARBA" id="ARBA00004429"/>
    </source>
</evidence>
<keyword evidence="4" id="KW-1003">Cell membrane</keyword>
<comment type="caution">
    <text evidence="9">The sequence shown here is derived from an EMBL/GenBank/DDBJ whole genome shotgun (WGS) entry which is preliminary data.</text>
</comment>
<gene>
    <name evidence="9" type="primary">psiE</name>
    <name evidence="9" type="ORF">H9636_11135</name>
</gene>
<evidence type="ECO:0000256" key="6">
    <source>
        <dbReference type="ARBA" id="ARBA00022989"/>
    </source>
</evidence>